<dbReference type="Proteomes" id="UP001329915">
    <property type="component" value="Chromosome"/>
</dbReference>
<feature type="transmembrane region" description="Helical" evidence="1">
    <location>
        <begin position="59"/>
        <end position="76"/>
    </location>
</feature>
<dbReference type="PANTHER" id="PTHR39556:SF1">
    <property type="entry name" value="PROTEIN, PUTATIVE-RELATED"/>
    <property type="match status" value="1"/>
</dbReference>
<dbReference type="EMBL" id="CP121694">
    <property type="protein sequence ID" value="WRO20263.1"/>
    <property type="molecule type" value="Genomic_DNA"/>
</dbReference>
<dbReference type="RefSeq" id="WP_366923167.1">
    <property type="nucleotide sequence ID" value="NZ_CP121694.1"/>
</dbReference>
<feature type="transmembrane region" description="Helical" evidence="1">
    <location>
        <begin position="347"/>
        <end position="364"/>
    </location>
</feature>
<feature type="transmembrane region" description="Helical" evidence="1">
    <location>
        <begin position="299"/>
        <end position="317"/>
    </location>
</feature>
<organism evidence="2 3">
    <name type="scientific">Metallumcola ferriviriculae</name>
    <dbReference type="NCBI Taxonomy" id="3039180"/>
    <lineage>
        <taxon>Bacteria</taxon>
        <taxon>Bacillati</taxon>
        <taxon>Bacillota</taxon>
        <taxon>Clostridia</taxon>
        <taxon>Neomoorellales</taxon>
        <taxon>Desulfitibacteraceae</taxon>
        <taxon>Metallumcola</taxon>
    </lineage>
</organism>
<keyword evidence="1" id="KW-0472">Membrane</keyword>
<feature type="transmembrane region" description="Helical" evidence="1">
    <location>
        <begin position="147"/>
        <end position="172"/>
    </location>
</feature>
<gene>
    <name evidence="2" type="ORF">MFMK1_000021</name>
</gene>
<dbReference type="Pfam" id="PF04165">
    <property type="entry name" value="DUF401"/>
    <property type="match status" value="1"/>
</dbReference>
<dbReference type="InterPro" id="IPR007294">
    <property type="entry name" value="DUF401"/>
</dbReference>
<dbReference type="PANTHER" id="PTHR39556">
    <property type="entry name" value="PROTEIN, PUTATIVE-RELATED"/>
    <property type="match status" value="1"/>
</dbReference>
<dbReference type="KEGG" id="dbc:MFMK1_000021"/>
<reference evidence="2 3" key="1">
    <citation type="submission" date="2023-04" db="EMBL/GenBank/DDBJ databases">
        <authorList>
            <person name="Hsu D."/>
        </authorList>
    </citation>
    <scope>NUCLEOTIDE SEQUENCE [LARGE SCALE GENOMIC DNA]</scope>
    <source>
        <strain evidence="2 3">MK1</strain>
    </source>
</reference>
<feature type="transmembrane region" description="Helical" evidence="1">
    <location>
        <begin position="269"/>
        <end position="287"/>
    </location>
</feature>
<evidence type="ECO:0000256" key="1">
    <source>
        <dbReference type="SAM" id="Phobius"/>
    </source>
</evidence>
<feature type="transmembrane region" description="Helical" evidence="1">
    <location>
        <begin position="384"/>
        <end position="404"/>
    </location>
</feature>
<keyword evidence="1" id="KW-0812">Transmembrane</keyword>
<keyword evidence="1" id="KW-1133">Transmembrane helix</keyword>
<proteinExistence type="predicted"/>
<keyword evidence="3" id="KW-1185">Reference proteome</keyword>
<accession>A0AAU0UJE9</accession>
<dbReference type="AlphaFoldDB" id="A0AAU0UJE9"/>
<name>A0AAU0UJE9_9FIRM</name>
<evidence type="ECO:0000313" key="2">
    <source>
        <dbReference type="EMBL" id="WRO20263.1"/>
    </source>
</evidence>
<feature type="transmembrane region" description="Helical" evidence="1">
    <location>
        <begin position="29"/>
        <end position="47"/>
    </location>
</feature>
<feature type="transmembrane region" description="Helical" evidence="1">
    <location>
        <begin position="178"/>
        <end position="199"/>
    </location>
</feature>
<protein>
    <submittedName>
        <fullName evidence="2">DUF401 family protein</fullName>
    </submittedName>
</protein>
<evidence type="ECO:0000313" key="3">
    <source>
        <dbReference type="Proteomes" id="UP001329915"/>
    </source>
</evidence>
<feature type="transmembrane region" description="Helical" evidence="1">
    <location>
        <begin position="96"/>
        <end position="126"/>
    </location>
</feature>
<sequence>MFGVVGVLLAFIIAVLVLNRWHDFGLAMLAGSLIVVLTGGFSLHAGLQVLWSSLADRNTLELTLTVVLINALGYILKQAGILEKLVKVMLVVLRDLRLLVVSLPVIIGLLPVPGGAVMSAPLVAETGNKAGLSPEKQAAANILYRHLVYFVFPLYPTLILAESLSGISIAAFARQQALPMAAGLAVSLVVILRGAAGSVPGQEQREPWGKAFLKLLHYALPIYLVIILAVVKVPFIISVGVGILVALFVDVNTAADAWKRLRYNFLPGLDWKLALAVLGIMVFRGFVEASGSMNTIADYLGSLGVPVLLLAIVVPMLTGMATGSSLAGVGILLPLFMPLIPPGTDKIAFLSLVFISTMVGYIASPVHMCLVLTKEACQSRFGGIYPYLLPPLGAILLVSLLEVLI</sequence>
<feature type="transmembrane region" description="Helical" evidence="1">
    <location>
        <begin position="220"/>
        <end position="249"/>
    </location>
</feature>